<proteinExistence type="predicted"/>
<dbReference type="PANTHER" id="PTHR15454">
    <property type="entry name" value="NISCHARIN RELATED"/>
    <property type="match status" value="1"/>
</dbReference>
<feature type="region of interest" description="Disordered" evidence="3">
    <location>
        <begin position="475"/>
        <end position="517"/>
    </location>
</feature>
<organism evidence="4">
    <name type="scientific">Salvia splendens</name>
    <name type="common">Scarlet sage</name>
    <dbReference type="NCBI Taxonomy" id="180675"/>
    <lineage>
        <taxon>Eukaryota</taxon>
        <taxon>Viridiplantae</taxon>
        <taxon>Streptophyta</taxon>
        <taxon>Embryophyta</taxon>
        <taxon>Tracheophyta</taxon>
        <taxon>Spermatophyta</taxon>
        <taxon>Magnoliopsida</taxon>
        <taxon>eudicotyledons</taxon>
        <taxon>Gunneridae</taxon>
        <taxon>Pentapetalae</taxon>
        <taxon>asterids</taxon>
        <taxon>lamiids</taxon>
        <taxon>Lamiales</taxon>
        <taxon>Lamiaceae</taxon>
        <taxon>Nepetoideae</taxon>
        <taxon>Mentheae</taxon>
        <taxon>Salviinae</taxon>
        <taxon>Salvia</taxon>
        <taxon>Salvia subgen. Calosphace</taxon>
        <taxon>core Calosphace</taxon>
    </lineage>
</organism>
<feature type="compositionally biased region" description="Low complexity" evidence="3">
    <location>
        <begin position="736"/>
        <end position="751"/>
    </location>
</feature>
<dbReference type="AlphaFoldDB" id="A0A8X8WUB0"/>
<dbReference type="SMART" id="SM00365">
    <property type="entry name" value="LRR_SD22"/>
    <property type="match status" value="4"/>
</dbReference>
<evidence type="ECO:0000313" key="4">
    <source>
        <dbReference type="EMBL" id="KAG6400269.1"/>
    </source>
</evidence>
<evidence type="ECO:0000256" key="2">
    <source>
        <dbReference type="ARBA" id="ARBA00022737"/>
    </source>
</evidence>
<dbReference type="SUPFAM" id="SSF52075">
    <property type="entry name" value="Outer arm dynein light chain 1"/>
    <property type="match status" value="1"/>
</dbReference>
<keyword evidence="2" id="KW-0677">Repeat</keyword>
<comment type="caution">
    <text evidence="4">The sequence shown here is derived from an EMBL/GenBank/DDBJ whole genome shotgun (WGS) entry which is preliminary data.</text>
</comment>
<gene>
    <name evidence="4" type="ORF">SASPL_137094</name>
</gene>
<accession>A0A8X8WUB0</accession>
<dbReference type="GO" id="GO:0006952">
    <property type="term" value="P:defense response"/>
    <property type="evidence" value="ECO:0007669"/>
    <property type="project" value="UniProtKB-ARBA"/>
</dbReference>
<dbReference type="InterPro" id="IPR001611">
    <property type="entry name" value="Leu-rich_rpt"/>
</dbReference>
<dbReference type="FunFam" id="3.80.10.10:FF:000320">
    <property type="entry name" value="Protein phosphatase 1 regulatory subunit pprA"/>
    <property type="match status" value="1"/>
</dbReference>
<evidence type="ECO:0000313" key="5">
    <source>
        <dbReference type="Proteomes" id="UP000298416"/>
    </source>
</evidence>
<reference evidence="4" key="2">
    <citation type="submission" date="2020-08" db="EMBL/GenBank/DDBJ databases">
        <title>Plant Genome Project.</title>
        <authorList>
            <person name="Zhang R.-G."/>
        </authorList>
    </citation>
    <scope>NUCLEOTIDE SEQUENCE</scope>
    <source>
        <strain evidence="4">Huo1</strain>
        <tissue evidence="4">Leaf</tissue>
    </source>
</reference>
<dbReference type="GO" id="GO:0051707">
    <property type="term" value="P:response to other organism"/>
    <property type="evidence" value="ECO:0007669"/>
    <property type="project" value="UniProtKB-ARBA"/>
</dbReference>
<name>A0A8X8WUB0_SALSN</name>
<dbReference type="PANTHER" id="PTHR15454:SF37">
    <property type="entry name" value="OUTER ARM DYNEIN LIGHT CHAIN 1 PROTEIN"/>
    <property type="match status" value="1"/>
</dbReference>
<reference evidence="4" key="1">
    <citation type="submission" date="2018-01" db="EMBL/GenBank/DDBJ databases">
        <authorList>
            <person name="Mao J.F."/>
        </authorList>
    </citation>
    <scope>NUCLEOTIDE SEQUENCE</scope>
    <source>
        <strain evidence="4">Huo1</strain>
        <tissue evidence="4">Leaf</tissue>
    </source>
</reference>
<keyword evidence="5" id="KW-1185">Reference proteome</keyword>
<keyword evidence="1" id="KW-0433">Leucine-rich repeat</keyword>
<dbReference type="PROSITE" id="PS51450">
    <property type="entry name" value="LRR"/>
    <property type="match status" value="3"/>
</dbReference>
<dbReference type="Pfam" id="PF12799">
    <property type="entry name" value="LRR_4"/>
    <property type="match status" value="1"/>
</dbReference>
<dbReference type="SMART" id="SM00369">
    <property type="entry name" value="LRR_TYP"/>
    <property type="match status" value="3"/>
</dbReference>
<feature type="region of interest" description="Disordered" evidence="3">
    <location>
        <begin position="398"/>
        <end position="443"/>
    </location>
</feature>
<dbReference type="InterPro" id="IPR003591">
    <property type="entry name" value="Leu-rich_rpt_typical-subtyp"/>
</dbReference>
<sequence>MPWFFCTGKQVIRGNAGKAFQPFLLPEEMKKNLGELKNKLMSEFPDTFKVWCDSLGGDAIGLTCGNTVKRERDDDIDEDKDLFATLKAVGEFGKGFVKSVHLLKTPKERSFARVEGGGEEAKCGSVRPCLSQFEGGKFERVEPSGKERKRGTLHVNLDHVQTSSETNELSSTSYNVPVPFRVPGSSRCCVNVMNHESPVAADSVEVDYEGGDEHDGAARLDRDSEFNFQVCFEHPNGEQRQTLRGVNSPCSLNIDGDAEHSNAEAMFEMDASGHLSDPGTGKARFWASPELKRSCSSLAIRSVSLELEKCKSYEDMQMLAEMHATGNPGGDGASPVSIKTRCSADKVMLKRHSSSQILPSGSRKLWWKLFLWSHRNLHITADATKPLLSELEAAPVNQRGGYSSDTVKPKHAIGPRNLRSPSSLTEESTERGKHSSDGTKWEGLHGMWPQNQWLAFPPDSSPLWRVNEWVKETSSQPPCLLDKDEPQHEDDIINFPSSPEHDASEPSRPPAADTPEDISHANTVIRSLTTNSSAAHITGLGLAAIPSFSQFSSLRSVNLSGNLIVRITPGSLPKGLHVLNLSRNNISTIEGLRDLTRLRVLDLSYNRISRCGQGMSNCTLVKELYLAGNKISTVEGLHRLLKLTVLDLSFNKITTAKGLGQLGANYSSLIAVNLLGNPVQSNMSDELLRKTVCSLLPKLALLNRQPANPQKAREIRVDSSAKAALGSSRRKIVRKGATAGASSPSRRSSAAVGTGQKSKHRSKSHPRVHSSLREKA</sequence>
<protein>
    <submittedName>
        <fullName evidence="4">Uncharacterized protein</fullName>
    </submittedName>
</protein>
<feature type="region of interest" description="Disordered" evidence="3">
    <location>
        <begin position="707"/>
        <end position="776"/>
    </location>
</feature>
<dbReference type="EMBL" id="PNBA02000014">
    <property type="protein sequence ID" value="KAG6400269.1"/>
    <property type="molecule type" value="Genomic_DNA"/>
</dbReference>
<dbReference type="InterPro" id="IPR032675">
    <property type="entry name" value="LRR_dom_sf"/>
</dbReference>
<dbReference type="Gene3D" id="3.80.10.10">
    <property type="entry name" value="Ribonuclease Inhibitor"/>
    <property type="match status" value="2"/>
</dbReference>
<dbReference type="GO" id="GO:0005737">
    <property type="term" value="C:cytoplasm"/>
    <property type="evidence" value="ECO:0007669"/>
    <property type="project" value="TreeGrafter"/>
</dbReference>
<feature type="compositionally biased region" description="Basic and acidic residues" evidence="3">
    <location>
        <begin position="428"/>
        <end position="443"/>
    </location>
</feature>
<dbReference type="Pfam" id="PF13855">
    <property type="entry name" value="LRR_8"/>
    <property type="match status" value="1"/>
</dbReference>
<feature type="compositionally biased region" description="Basic residues" evidence="3">
    <location>
        <begin position="757"/>
        <end position="770"/>
    </location>
</feature>
<dbReference type="Proteomes" id="UP000298416">
    <property type="component" value="Unassembled WGS sequence"/>
</dbReference>
<evidence type="ECO:0000256" key="3">
    <source>
        <dbReference type="SAM" id="MobiDB-lite"/>
    </source>
</evidence>
<feature type="compositionally biased region" description="Basic and acidic residues" evidence="3">
    <location>
        <begin position="481"/>
        <end position="491"/>
    </location>
</feature>
<evidence type="ECO:0000256" key="1">
    <source>
        <dbReference type="ARBA" id="ARBA00022614"/>
    </source>
</evidence>
<dbReference type="InterPro" id="IPR025875">
    <property type="entry name" value="Leu-rich_rpt_4"/>
</dbReference>